<name>A0A4R8MFW8_9FLAO</name>
<dbReference type="AlphaFoldDB" id="A0A4R8MFW8"/>
<accession>A0A4R8MFW8</accession>
<protein>
    <submittedName>
        <fullName evidence="1">Uncharacterized protein DUF4238</fullName>
    </submittedName>
</protein>
<sequence>MSHVKNQHIVPRFILKNFSNQNQTHIWSFDKNAVDKRWKSKKNRAIKNTPTDIYIYDYIPGSSKKSIEYQLGKLETKTEPVITKLLKSRKIKNLSVLDKDILSEFIAFQILRTQKSYLNIKRFLNEFYSPIENLFNIKERPNSKYFWLDILKDADKYKDSLLNKTWILAESNEQFYTSDNPIVLQNTTNYREERGNLGLNSIGIEIYFPLSCSLLLCLFCQTTVSKKASNLICNEEIIENLNYLQYKHANRFIFSKDENFDMIEKIIKNAM</sequence>
<reference evidence="1 2" key="1">
    <citation type="submission" date="2019-03" db="EMBL/GenBank/DDBJ databases">
        <title>Genomic Encyclopedia of Type Strains, Phase III (KMG-III): the genomes of soil and plant-associated and newly described type strains.</title>
        <authorList>
            <person name="Whitman W."/>
        </authorList>
    </citation>
    <scope>NUCLEOTIDE SEQUENCE [LARGE SCALE GENOMIC DNA]</scope>
    <source>
        <strain evidence="1 2">CECT 8301</strain>
    </source>
</reference>
<comment type="caution">
    <text evidence="1">The sequence shown here is derived from an EMBL/GenBank/DDBJ whole genome shotgun (WGS) entry which is preliminary data.</text>
</comment>
<dbReference type="EMBL" id="SORL01000007">
    <property type="protein sequence ID" value="TDY64830.1"/>
    <property type="molecule type" value="Genomic_DNA"/>
</dbReference>
<dbReference type="InterPro" id="IPR025332">
    <property type="entry name" value="DUF4238"/>
</dbReference>
<gene>
    <name evidence="1" type="ORF">DFQ06_1753</name>
</gene>
<proteinExistence type="predicted"/>
<dbReference type="RefSeq" id="WP_133967140.1">
    <property type="nucleotide sequence ID" value="NZ_SORL01000007.1"/>
</dbReference>
<dbReference type="Proteomes" id="UP000294824">
    <property type="component" value="Unassembled WGS sequence"/>
</dbReference>
<dbReference type="Pfam" id="PF14022">
    <property type="entry name" value="DUF4238"/>
    <property type="match status" value="1"/>
</dbReference>
<evidence type="ECO:0000313" key="2">
    <source>
        <dbReference type="Proteomes" id="UP000294824"/>
    </source>
</evidence>
<evidence type="ECO:0000313" key="1">
    <source>
        <dbReference type="EMBL" id="TDY64830.1"/>
    </source>
</evidence>
<organism evidence="1 2">
    <name type="scientific">Algibacter lectus</name>
    <dbReference type="NCBI Taxonomy" id="221126"/>
    <lineage>
        <taxon>Bacteria</taxon>
        <taxon>Pseudomonadati</taxon>
        <taxon>Bacteroidota</taxon>
        <taxon>Flavobacteriia</taxon>
        <taxon>Flavobacteriales</taxon>
        <taxon>Flavobacteriaceae</taxon>
        <taxon>Algibacter</taxon>
    </lineage>
</organism>
<keyword evidence="2" id="KW-1185">Reference proteome</keyword>